<dbReference type="PANTHER" id="PTHR46529">
    <property type="entry name" value="TRNA WYBUTOSINE-SYNTHESIZING PROTEIN 4"/>
    <property type="match status" value="1"/>
</dbReference>
<dbReference type="Gene3D" id="6.10.140.1470">
    <property type="match status" value="1"/>
</dbReference>
<evidence type="ECO:0000256" key="4">
    <source>
        <dbReference type="ARBA" id="ARBA00012155"/>
    </source>
</evidence>
<dbReference type="GO" id="GO:0030488">
    <property type="term" value="P:tRNA methylation"/>
    <property type="evidence" value="ECO:0007669"/>
    <property type="project" value="TreeGrafter"/>
</dbReference>
<organism evidence="17 18">
    <name type="scientific">Oidiodendron maius (strain Zn)</name>
    <dbReference type="NCBI Taxonomy" id="913774"/>
    <lineage>
        <taxon>Eukaryota</taxon>
        <taxon>Fungi</taxon>
        <taxon>Dikarya</taxon>
        <taxon>Ascomycota</taxon>
        <taxon>Pezizomycotina</taxon>
        <taxon>Leotiomycetes</taxon>
        <taxon>Leotiomycetes incertae sedis</taxon>
        <taxon>Myxotrichaceae</taxon>
        <taxon>Oidiodendron</taxon>
    </lineage>
</organism>
<dbReference type="Gene3D" id="2.120.10.80">
    <property type="entry name" value="Kelch-type beta propeller"/>
    <property type="match status" value="1"/>
</dbReference>
<dbReference type="Gene3D" id="3.40.50.150">
    <property type="entry name" value="Vaccinia Virus protein VP39"/>
    <property type="match status" value="1"/>
</dbReference>
<dbReference type="PANTHER" id="PTHR46529:SF1">
    <property type="entry name" value="TRNA WYBUTOSINE-SYNTHESIZING PROTEIN 4"/>
    <property type="match status" value="1"/>
</dbReference>
<dbReference type="FunFam" id="2.60.120.650:FF:000043">
    <property type="entry name" value="tRNA wybutosine-synthesizing protein 4"/>
    <property type="match status" value="1"/>
</dbReference>
<dbReference type="InterPro" id="IPR007213">
    <property type="entry name" value="Ppm1/Ppm2/Tcmp"/>
</dbReference>
<dbReference type="HOGENOM" id="CLU_002761_1_0_1"/>
<dbReference type="FunCoup" id="A0A0C3HE20">
    <property type="interactions" value="98"/>
</dbReference>
<evidence type="ECO:0000256" key="9">
    <source>
        <dbReference type="ARBA" id="ARBA00022691"/>
    </source>
</evidence>
<evidence type="ECO:0000256" key="11">
    <source>
        <dbReference type="ARBA" id="ARBA00025588"/>
    </source>
</evidence>
<protein>
    <recommendedName>
        <fullName evidence="6">tRNA wybutosine-synthesizing protein 4</fullName>
        <ecNumber evidence="5">2.1.1.290</ecNumber>
        <ecNumber evidence="4">2.3.1.231</ecNumber>
    </recommendedName>
    <alternativeName>
        <fullName evidence="13">Leucine carboxyl methyltransferase 2</fullName>
    </alternativeName>
    <alternativeName>
        <fullName evidence="14">tRNA(Phe) (7-(3-amino-3-(methoxycarbonyl)propyl)wyosine(37)-N)-methoxycarbonyltransferase</fullName>
    </alternativeName>
    <alternativeName>
        <fullName evidence="12">tRNA(Phe) (7-(3-amino-3-carboxypropyl)wyosine(37)-O)-methyltransferase</fullName>
    </alternativeName>
</protein>
<dbReference type="InterPro" id="IPR041667">
    <property type="entry name" value="Cupin_8"/>
</dbReference>
<evidence type="ECO:0000256" key="7">
    <source>
        <dbReference type="ARBA" id="ARBA00022603"/>
    </source>
</evidence>
<comment type="similarity">
    <text evidence="3">Belongs to the methyltransferase superfamily. LCMT family.</text>
</comment>
<keyword evidence="7" id="KW-0489">Methyltransferase</keyword>
<evidence type="ECO:0000256" key="14">
    <source>
        <dbReference type="ARBA" id="ARBA00030847"/>
    </source>
</evidence>
<dbReference type="EC" id="2.1.1.290" evidence="5"/>
<reference evidence="17 18" key="1">
    <citation type="submission" date="2014-04" db="EMBL/GenBank/DDBJ databases">
        <authorList>
            <consortium name="DOE Joint Genome Institute"/>
            <person name="Kuo A."/>
            <person name="Martino E."/>
            <person name="Perotto S."/>
            <person name="Kohler A."/>
            <person name="Nagy L.G."/>
            <person name="Floudas D."/>
            <person name="Copeland A."/>
            <person name="Barry K.W."/>
            <person name="Cichocki N."/>
            <person name="Veneault-Fourrey C."/>
            <person name="LaButti K."/>
            <person name="Lindquist E.A."/>
            <person name="Lipzen A."/>
            <person name="Lundell T."/>
            <person name="Morin E."/>
            <person name="Murat C."/>
            <person name="Sun H."/>
            <person name="Tunlid A."/>
            <person name="Henrissat B."/>
            <person name="Grigoriev I.V."/>
            <person name="Hibbett D.S."/>
            <person name="Martin F."/>
            <person name="Nordberg H.P."/>
            <person name="Cantor M.N."/>
            <person name="Hua S.X."/>
        </authorList>
    </citation>
    <scope>NUCLEOTIDE SEQUENCE [LARGE SCALE GENOMIC DNA]</scope>
    <source>
        <strain evidence="17 18">Zn</strain>
    </source>
</reference>
<dbReference type="SUPFAM" id="SSF51197">
    <property type="entry name" value="Clavaminate synthase-like"/>
    <property type="match status" value="1"/>
</dbReference>
<comment type="catalytic activity">
    <reaction evidence="1">
        <text>7-[(3S)-3-amino-3-carboxypropyl]wyosine(37) in tRNA(Phe) + S-adenosyl-L-methionine = 7-[(3S)-(3-amino-3-methoxycarbonyl)propyl]wyosine(37) in tRNA(Phe) + S-adenosyl-L-homocysteine</text>
        <dbReference type="Rhea" id="RHEA:36903"/>
        <dbReference type="Rhea" id="RHEA-COMP:10379"/>
        <dbReference type="Rhea" id="RHEA-COMP:11844"/>
        <dbReference type="ChEBI" id="CHEBI:57856"/>
        <dbReference type="ChEBI" id="CHEBI:59789"/>
        <dbReference type="ChEBI" id="CHEBI:73543"/>
        <dbReference type="ChEBI" id="CHEBI:74275"/>
        <dbReference type="EC" id="2.1.1.290"/>
    </reaction>
</comment>
<evidence type="ECO:0000256" key="13">
    <source>
        <dbReference type="ARBA" id="ARBA00030231"/>
    </source>
</evidence>
<evidence type="ECO:0000256" key="3">
    <source>
        <dbReference type="ARBA" id="ARBA00010703"/>
    </source>
</evidence>
<comment type="function">
    <text evidence="11">Probable S-adenosyl-L-methionine-dependent methyltransferase that acts as a component of the wybutosine biosynthesis pathway. Wybutosine is a hyper modified guanosine with a tricyclic base found at the 3'-position adjacent to the anticodon of eukaryotic phenylalanine tRNA. May methylate the carboxyl group of leucine residues to form alpha-leucine ester residues.</text>
</comment>
<dbReference type="AlphaFoldDB" id="A0A0C3HE20"/>
<dbReference type="UniPathway" id="UPA00375"/>
<dbReference type="OrthoDB" id="47172at2759"/>
<dbReference type="GO" id="GO:0031591">
    <property type="term" value="P:wybutosine biosynthetic process"/>
    <property type="evidence" value="ECO:0007669"/>
    <property type="project" value="TreeGrafter"/>
</dbReference>
<sequence length="1032" mass="115386">MVIRDVSVRAAKSGLKRKAQIQDDSIMGTNSSSIVSKRSVERLYFPDEPHYFRYFVKKPQRRSPLINRGYWLRMKAVDSAVRQFLETPSNKQKVVINLGCGYDPLPWQCLVRYPSACSGVKFIDVDYRDLMIRKRDVVQSTKELLEVLTSVEVQEAGSILFRSDQYLQLGCDLRDLDGLNRGLVNAVDINNCEILFTAEVSITYMTAEASNSLIQWTSKLPEAKFCLLEQLMPDGPNHPFSQTMMAHFKKLQTPLGAVEKYPTTVAQHQRFEALGWCNISARNLWEIWSSPEFLSPVDRSSLDLIEPFDEWEEFALFGCHYVLLTADNKTPFAPARLPEYTTPVSQCPQIDMLYSENLNTHGCRRFAAGLPIRSSAAMGNRVGNFAGMGLNSRLETCDVYSNSEMRIQPFDFFVSRSPSSRMCHTVTDLGDAGALLVAGRTSPDNALADCWIYHKWPGVWERVEDLPQPRYRHGAVNLDNSYVLISPGRSDSRHLGETFMLWNRQFGWKTCTWGTSNRPHATYGATFTVFANLDALRKPALGCGLIAGGISKDGVVQQDIWEWELQISCFDQPIISFKDLSGLPQSNPYARLSRFGASIANHNGQTFVIGGIVKNEILGLHNEICCFVAQNGHLEITCSGTPGFTPSIPRPLLIGVSVASIKESLVIMGGSAVCFSFGTFWNKGCYSIDVPPASMSGFQGTVEKSKSPWKYMATGAATVTNTSKIYSSPQSSVDGLLGVPRVKVLSSEEFDHIVKTNNPVILKESDLGTCTDTWAPDYLKEKIGSEREVVVHQATIEHMDFQAKNFSYITKTFGEFIDQVSNGEKLYLRSLSSSKPSELPADIARDFTSIASDFRLPPELRLVTENIHSSPLRISGPVIMWLHYDVMANVLCQIRNSKRLLLFPPSDVQYFDFEPGSSSSGVNVFDKLERYILAGAHPHEVHLSPGDILFLPPLWLHTAMPTSGMSVAVNLFFRNLQAGYAIGKDVYGNRDLQAYEKGRQDIAKIVKSFDGLPAEARGFYLQRLVRELEQKL</sequence>
<evidence type="ECO:0000259" key="16">
    <source>
        <dbReference type="PROSITE" id="PS51184"/>
    </source>
</evidence>
<comment type="catalytic activity">
    <reaction evidence="15">
        <text>7-[(3S)-(3-amino-3-methoxycarbonyl)propyl]wyosine(37) in tRNA(Phe) + S-adenosyl-L-methionine + CO2 = wybutosine(37) in tRNA(Phe) + S-adenosyl-L-homocysteine + 2 H(+)</text>
        <dbReference type="Rhea" id="RHEA:37119"/>
        <dbReference type="Rhea" id="RHEA-COMP:11844"/>
        <dbReference type="Rhea" id="RHEA-COMP:11847"/>
        <dbReference type="ChEBI" id="CHEBI:15378"/>
        <dbReference type="ChEBI" id="CHEBI:16526"/>
        <dbReference type="ChEBI" id="CHEBI:57856"/>
        <dbReference type="ChEBI" id="CHEBI:59789"/>
        <dbReference type="ChEBI" id="CHEBI:73544"/>
        <dbReference type="ChEBI" id="CHEBI:74275"/>
        <dbReference type="EC" id="2.3.1.231"/>
    </reaction>
</comment>
<dbReference type="SUPFAM" id="SSF50965">
    <property type="entry name" value="Galactose oxidase, central domain"/>
    <property type="match status" value="1"/>
</dbReference>
<accession>A0A0C3HE20</accession>
<dbReference type="InterPro" id="IPR015915">
    <property type="entry name" value="Kelch-typ_b-propeller"/>
</dbReference>
<dbReference type="PROSITE" id="PS51184">
    <property type="entry name" value="JMJC"/>
    <property type="match status" value="1"/>
</dbReference>
<keyword evidence="18" id="KW-1185">Reference proteome</keyword>
<dbReference type="STRING" id="913774.A0A0C3HE20"/>
<evidence type="ECO:0000313" key="17">
    <source>
        <dbReference type="EMBL" id="KIN01445.1"/>
    </source>
</evidence>
<evidence type="ECO:0000313" key="18">
    <source>
        <dbReference type="Proteomes" id="UP000054321"/>
    </source>
</evidence>
<keyword evidence="10" id="KW-0819">tRNA processing</keyword>
<evidence type="ECO:0000256" key="15">
    <source>
        <dbReference type="ARBA" id="ARBA00049250"/>
    </source>
</evidence>
<dbReference type="Pfam" id="PF04072">
    <property type="entry name" value="LCM"/>
    <property type="match status" value="1"/>
</dbReference>
<dbReference type="EMBL" id="KN832876">
    <property type="protein sequence ID" value="KIN01445.1"/>
    <property type="molecule type" value="Genomic_DNA"/>
</dbReference>
<feature type="domain" description="JmjC" evidence="16">
    <location>
        <begin position="845"/>
        <end position="990"/>
    </location>
</feature>
<evidence type="ECO:0000256" key="10">
    <source>
        <dbReference type="ARBA" id="ARBA00022694"/>
    </source>
</evidence>
<name>A0A0C3HE20_OIDMZ</name>
<reference evidence="18" key="2">
    <citation type="submission" date="2015-01" db="EMBL/GenBank/DDBJ databases">
        <title>Evolutionary Origins and Diversification of the Mycorrhizal Mutualists.</title>
        <authorList>
            <consortium name="DOE Joint Genome Institute"/>
            <consortium name="Mycorrhizal Genomics Consortium"/>
            <person name="Kohler A."/>
            <person name="Kuo A."/>
            <person name="Nagy L.G."/>
            <person name="Floudas D."/>
            <person name="Copeland A."/>
            <person name="Barry K.W."/>
            <person name="Cichocki N."/>
            <person name="Veneault-Fourrey C."/>
            <person name="LaButti K."/>
            <person name="Lindquist E.A."/>
            <person name="Lipzen A."/>
            <person name="Lundell T."/>
            <person name="Morin E."/>
            <person name="Murat C."/>
            <person name="Riley R."/>
            <person name="Ohm R."/>
            <person name="Sun H."/>
            <person name="Tunlid A."/>
            <person name="Henrissat B."/>
            <person name="Grigoriev I.V."/>
            <person name="Hibbett D.S."/>
            <person name="Martin F."/>
        </authorList>
    </citation>
    <scope>NUCLEOTIDE SEQUENCE [LARGE SCALE GENOMIC DNA]</scope>
    <source>
        <strain evidence="18">Zn</strain>
    </source>
</reference>
<dbReference type="SUPFAM" id="SSF53335">
    <property type="entry name" value="S-adenosyl-L-methionine-dependent methyltransferases"/>
    <property type="match status" value="1"/>
</dbReference>
<dbReference type="Proteomes" id="UP000054321">
    <property type="component" value="Unassembled WGS sequence"/>
</dbReference>
<evidence type="ECO:0000256" key="8">
    <source>
        <dbReference type="ARBA" id="ARBA00022679"/>
    </source>
</evidence>
<evidence type="ECO:0000256" key="5">
    <source>
        <dbReference type="ARBA" id="ARBA00012779"/>
    </source>
</evidence>
<evidence type="ECO:0000256" key="6">
    <source>
        <dbReference type="ARBA" id="ARBA00018045"/>
    </source>
</evidence>
<dbReference type="InterPro" id="IPR003347">
    <property type="entry name" value="JmjC_dom"/>
</dbReference>
<dbReference type="Gene3D" id="2.60.120.650">
    <property type="entry name" value="Cupin"/>
    <property type="match status" value="1"/>
</dbReference>
<dbReference type="Pfam" id="PF13621">
    <property type="entry name" value="Cupin_8"/>
    <property type="match status" value="1"/>
</dbReference>
<keyword evidence="8" id="KW-0808">Transferase</keyword>
<evidence type="ECO:0000256" key="2">
    <source>
        <dbReference type="ARBA" id="ARBA00004797"/>
    </source>
</evidence>
<proteinExistence type="inferred from homology"/>
<dbReference type="InParanoid" id="A0A0C3HE20"/>
<dbReference type="Pfam" id="PF13418">
    <property type="entry name" value="Beta-prop_TYW4"/>
    <property type="match status" value="1"/>
</dbReference>
<comment type="pathway">
    <text evidence="2">tRNA modification; wybutosine-tRNA(Phe) biosynthesis.</text>
</comment>
<keyword evidence="9" id="KW-0949">S-adenosyl-L-methionine</keyword>
<gene>
    <name evidence="17" type="ORF">OIDMADRAFT_198985</name>
</gene>
<dbReference type="EC" id="2.3.1.231" evidence="4"/>
<dbReference type="InterPro" id="IPR011043">
    <property type="entry name" value="Gal_Oxase/kelch_b-propeller"/>
</dbReference>
<dbReference type="GO" id="GO:0008175">
    <property type="term" value="F:tRNA methyltransferase activity"/>
    <property type="evidence" value="ECO:0007669"/>
    <property type="project" value="TreeGrafter"/>
</dbReference>
<dbReference type="InterPro" id="IPR029063">
    <property type="entry name" value="SAM-dependent_MTases_sf"/>
</dbReference>
<evidence type="ECO:0000256" key="12">
    <source>
        <dbReference type="ARBA" id="ARBA00029750"/>
    </source>
</evidence>
<evidence type="ECO:0000256" key="1">
    <source>
        <dbReference type="ARBA" id="ARBA00001806"/>
    </source>
</evidence>